<name>A0ABS6JRI4_9BACI</name>
<gene>
    <name evidence="2" type="primary">ligD</name>
    <name evidence="2" type="ORF">KS407_06900</name>
</gene>
<dbReference type="PANTHER" id="PTHR42705">
    <property type="entry name" value="BIFUNCTIONAL NON-HOMOLOGOUS END JOINING PROTEIN LIGD"/>
    <property type="match status" value="1"/>
</dbReference>
<accession>A0ABS6JRI4</accession>
<comment type="caution">
    <text evidence="2">The sequence shown here is derived from an EMBL/GenBank/DDBJ whole genome shotgun (WGS) entry which is preliminary data.</text>
</comment>
<dbReference type="GO" id="GO:0003910">
    <property type="term" value="F:DNA ligase (ATP) activity"/>
    <property type="evidence" value="ECO:0007669"/>
    <property type="project" value="UniProtKB-EC"/>
</dbReference>
<dbReference type="InterPro" id="IPR052171">
    <property type="entry name" value="NHEJ_LigD"/>
</dbReference>
<dbReference type="Proteomes" id="UP000790580">
    <property type="component" value="Unassembled WGS sequence"/>
</dbReference>
<keyword evidence="3" id="KW-1185">Reference proteome</keyword>
<dbReference type="EC" id="6.5.1.1" evidence="2"/>
<dbReference type="Pfam" id="PF21686">
    <property type="entry name" value="LigD_Prim-Pol"/>
    <property type="match status" value="1"/>
</dbReference>
<dbReference type="Gene3D" id="3.90.920.10">
    <property type="entry name" value="DNA primase, PRIM domain"/>
    <property type="match status" value="1"/>
</dbReference>
<reference evidence="2 3" key="1">
    <citation type="submission" date="2021-06" db="EMBL/GenBank/DDBJ databases">
        <title>Bacillus sp. RD4P76, an endophyte from a halophyte.</title>
        <authorList>
            <person name="Sun J.-Q."/>
        </authorList>
    </citation>
    <scope>NUCLEOTIDE SEQUENCE [LARGE SCALE GENOMIC DNA]</scope>
    <source>
        <strain evidence="2 3">JCM 17098</strain>
    </source>
</reference>
<organism evidence="2 3">
    <name type="scientific">Evansella alkalicola</name>
    <dbReference type="NCBI Taxonomy" id="745819"/>
    <lineage>
        <taxon>Bacteria</taxon>
        <taxon>Bacillati</taxon>
        <taxon>Bacillota</taxon>
        <taxon>Bacilli</taxon>
        <taxon>Bacillales</taxon>
        <taxon>Bacillaceae</taxon>
        <taxon>Evansella</taxon>
    </lineage>
</organism>
<evidence type="ECO:0000313" key="3">
    <source>
        <dbReference type="Proteomes" id="UP000790580"/>
    </source>
</evidence>
<dbReference type="InterPro" id="IPR014145">
    <property type="entry name" value="LigD_pol_dom"/>
</dbReference>
<keyword evidence="2" id="KW-0436">Ligase</keyword>
<sequence length="418" mass="48968">MFNKFFARRGNYEGTFFIIGMNKETYEFEVGILENKKIVPLGSFSKGVKAEERAALIQILTKHKTTSKGSHVSVQPGICIYLSFKGIKNDKLISASFLSFQLKKDWEECTVGNLLLLNKDMNDEVHITNPNKPLWNEPYLNKDYYISYLFHMSPNILPFLKDRLLTVIRYPHGVNGESFYQKSCPEYAPSFIKTKKSEDIHYILCNDTSSLIWLGNQLAIEYHIPFETIKTNYPIEIIFDLDPPSRDYFPLAVYAAKEMKILFDKFQIKSFPKLSGGKGLQIHIPVMDSPFTYEETRHFTEFIAKYLVEKFPEKFTIERMKKKRGKKLYIDYVQHWHGKTIISPYSLRARDKPTVAAPLYWSEVDEKLDPNDFTLFTMQDRIKKGCPFLEENYFDTYNENLEDLIHTLKNKTKRLGYK</sequence>
<feature type="domain" description="DNA ligase D polymerase" evidence="1">
    <location>
        <begin position="142"/>
        <end position="386"/>
    </location>
</feature>
<dbReference type="EMBL" id="JAHQCR010000030">
    <property type="protein sequence ID" value="MBU9721174.1"/>
    <property type="molecule type" value="Genomic_DNA"/>
</dbReference>
<proteinExistence type="predicted"/>
<protein>
    <submittedName>
        <fullName evidence="2">Non-homologous end-joining DNA ligase</fullName>
        <ecNumber evidence="2">6.5.1.1</ecNumber>
    </submittedName>
</protein>
<evidence type="ECO:0000259" key="1">
    <source>
        <dbReference type="Pfam" id="PF21686"/>
    </source>
</evidence>
<dbReference type="NCBIfam" id="TIGR02778">
    <property type="entry name" value="ligD_pol"/>
    <property type="match status" value="1"/>
</dbReference>
<evidence type="ECO:0000313" key="2">
    <source>
        <dbReference type="EMBL" id="MBU9721174.1"/>
    </source>
</evidence>
<dbReference type="PANTHER" id="PTHR42705:SF2">
    <property type="entry name" value="BIFUNCTIONAL NON-HOMOLOGOUS END JOINING PROTEIN LIGD"/>
    <property type="match status" value="1"/>
</dbReference>